<name>A0A853AQ22_9PSEU</name>
<dbReference type="AlphaFoldDB" id="A0A853AQ22"/>
<comment type="caution">
    <text evidence="1">The sequence shown here is derived from an EMBL/GenBank/DDBJ whole genome shotgun (WGS) entry which is preliminary data.</text>
</comment>
<gene>
    <name evidence="1" type="ORF">HNR68_003413</name>
</gene>
<dbReference type="EMBL" id="JACCFJ010000001">
    <property type="protein sequence ID" value="NYI84783.1"/>
    <property type="molecule type" value="Genomic_DNA"/>
</dbReference>
<keyword evidence="2" id="KW-1185">Reference proteome</keyword>
<evidence type="ECO:0000313" key="1">
    <source>
        <dbReference type="EMBL" id="NYI84783.1"/>
    </source>
</evidence>
<dbReference type="Proteomes" id="UP000587002">
    <property type="component" value="Unassembled WGS sequence"/>
</dbReference>
<evidence type="ECO:0000313" key="2">
    <source>
        <dbReference type="Proteomes" id="UP000587002"/>
    </source>
</evidence>
<accession>A0A853AQ22</accession>
<reference evidence="1 2" key="1">
    <citation type="submission" date="2020-07" db="EMBL/GenBank/DDBJ databases">
        <title>Sequencing the genomes of 1000 actinobacteria strains.</title>
        <authorList>
            <person name="Klenk H.-P."/>
        </authorList>
    </citation>
    <scope>NUCLEOTIDE SEQUENCE [LARGE SCALE GENOMIC DNA]</scope>
    <source>
        <strain evidence="1 2">DSM 44065</strain>
    </source>
</reference>
<proteinExistence type="predicted"/>
<organism evidence="1 2">
    <name type="scientific">Saccharopolyspora hordei</name>
    <dbReference type="NCBI Taxonomy" id="1838"/>
    <lineage>
        <taxon>Bacteria</taxon>
        <taxon>Bacillati</taxon>
        <taxon>Actinomycetota</taxon>
        <taxon>Actinomycetes</taxon>
        <taxon>Pseudonocardiales</taxon>
        <taxon>Pseudonocardiaceae</taxon>
        <taxon>Saccharopolyspora</taxon>
    </lineage>
</organism>
<dbReference type="RefSeq" id="WP_343050195.1">
    <property type="nucleotide sequence ID" value="NZ_BAABFH010000001.1"/>
</dbReference>
<sequence length="77" mass="8537">MIGLQQAERHYWLPAPDPDTGVFERHAFPGRRWEGQPTGVAVCGAQVAMAVPSEMDWRTAPTCMPCNDVLRNRPTAS</sequence>
<protein>
    <submittedName>
        <fullName evidence="1">Uncharacterized protein</fullName>
    </submittedName>
</protein>